<evidence type="ECO:0000256" key="3">
    <source>
        <dbReference type="ARBA" id="ARBA00022989"/>
    </source>
</evidence>
<dbReference type="SUPFAM" id="SSF81321">
    <property type="entry name" value="Family A G protein-coupled receptor-like"/>
    <property type="match status" value="1"/>
</dbReference>
<dbReference type="GO" id="GO:0004930">
    <property type="term" value="F:G protein-coupled receptor activity"/>
    <property type="evidence" value="ECO:0007669"/>
    <property type="project" value="InterPro"/>
</dbReference>
<feature type="transmembrane region" description="Helical" evidence="6">
    <location>
        <begin position="304"/>
        <end position="327"/>
    </location>
</feature>
<dbReference type="Pfam" id="PF04155">
    <property type="entry name" value="Ground-like"/>
    <property type="match status" value="1"/>
</dbReference>
<dbReference type="EnsemblMetazoa" id="PPA18207.1">
    <property type="protein sequence ID" value="PPA18207.1"/>
    <property type="gene ID" value="WBGene00107761"/>
</dbReference>
<dbReference type="Gene3D" id="1.20.1070.10">
    <property type="entry name" value="Rhodopsin 7-helix transmembrane proteins"/>
    <property type="match status" value="1"/>
</dbReference>
<dbReference type="InterPro" id="IPR000276">
    <property type="entry name" value="GPCR_Rhodpsn"/>
</dbReference>
<organism evidence="7 8">
    <name type="scientific">Pristionchus pacificus</name>
    <name type="common">Parasitic nematode worm</name>
    <dbReference type="NCBI Taxonomy" id="54126"/>
    <lineage>
        <taxon>Eukaryota</taxon>
        <taxon>Metazoa</taxon>
        <taxon>Ecdysozoa</taxon>
        <taxon>Nematoda</taxon>
        <taxon>Chromadorea</taxon>
        <taxon>Rhabditida</taxon>
        <taxon>Rhabditina</taxon>
        <taxon>Diplogasteromorpha</taxon>
        <taxon>Diplogasteroidea</taxon>
        <taxon>Neodiplogasteridae</taxon>
        <taxon>Pristionchus</taxon>
    </lineage>
</organism>
<keyword evidence="4 6" id="KW-0472">Membrane</keyword>
<dbReference type="Pfam" id="PF00001">
    <property type="entry name" value="7tm_1"/>
    <property type="match status" value="1"/>
</dbReference>
<feature type="compositionally biased region" description="Basic and acidic residues" evidence="5">
    <location>
        <begin position="689"/>
        <end position="712"/>
    </location>
</feature>
<dbReference type="PANTHER" id="PTHR46709:SF14">
    <property type="entry name" value="G-PROTEIN COUPLED RECEPTORS FAMILY 1 PROFILE DOMAIN-CONTAINING PROTEIN"/>
    <property type="match status" value="1"/>
</dbReference>
<feature type="transmembrane region" description="Helical" evidence="6">
    <location>
        <begin position="56"/>
        <end position="83"/>
    </location>
</feature>
<reference evidence="7" key="2">
    <citation type="submission" date="2022-06" db="UniProtKB">
        <authorList>
            <consortium name="EnsemblMetazoa"/>
        </authorList>
    </citation>
    <scope>IDENTIFICATION</scope>
    <source>
        <strain evidence="7">PS312</strain>
    </source>
</reference>
<dbReference type="GO" id="GO:0016020">
    <property type="term" value="C:membrane"/>
    <property type="evidence" value="ECO:0007669"/>
    <property type="project" value="UniProtKB-SubCell"/>
</dbReference>
<keyword evidence="2 6" id="KW-0812">Transmembrane</keyword>
<gene>
    <name evidence="7" type="primary">WBGene00107761</name>
</gene>
<evidence type="ECO:0000256" key="6">
    <source>
        <dbReference type="SAM" id="Phobius"/>
    </source>
</evidence>
<evidence type="ECO:0000313" key="7">
    <source>
        <dbReference type="EnsemblMetazoa" id="PPA18207.1"/>
    </source>
</evidence>
<keyword evidence="3 6" id="KW-1133">Transmembrane helix</keyword>
<dbReference type="InterPro" id="IPR017452">
    <property type="entry name" value="GPCR_Rhodpsn_7TM"/>
</dbReference>
<dbReference type="AlphaFoldDB" id="A0A2A6C553"/>
<evidence type="ECO:0000256" key="4">
    <source>
        <dbReference type="ARBA" id="ARBA00023136"/>
    </source>
</evidence>
<name>A0A2A6C553_PRIPA</name>
<protein>
    <submittedName>
        <fullName evidence="7">G protein-coupled receptor</fullName>
    </submittedName>
</protein>
<feature type="transmembrane region" description="Helical" evidence="6">
    <location>
        <begin position="133"/>
        <end position="158"/>
    </location>
</feature>
<feature type="compositionally biased region" description="Basic and acidic residues" evidence="5">
    <location>
        <begin position="600"/>
        <end position="614"/>
    </location>
</feature>
<evidence type="ECO:0000256" key="2">
    <source>
        <dbReference type="ARBA" id="ARBA00022692"/>
    </source>
</evidence>
<dbReference type="Proteomes" id="UP000005239">
    <property type="component" value="Unassembled WGS sequence"/>
</dbReference>
<dbReference type="PANTHER" id="PTHR46709">
    <property type="entry name" value="PROTEIN CBG23488-RELATED"/>
    <property type="match status" value="1"/>
</dbReference>
<reference evidence="8" key="1">
    <citation type="journal article" date="2008" name="Nat. Genet.">
        <title>The Pristionchus pacificus genome provides a unique perspective on nematode lifestyle and parasitism.</title>
        <authorList>
            <person name="Dieterich C."/>
            <person name="Clifton S.W."/>
            <person name="Schuster L.N."/>
            <person name="Chinwalla A."/>
            <person name="Delehaunty K."/>
            <person name="Dinkelacker I."/>
            <person name="Fulton L."/>
            <person name="Fulton R."/>
            <person name="Godfrey J."/>
            <person name="Minx P."/>
            <person name="Mitreva M."/>
            <person name="Roeseler W."/>
            <person name="Tian H."/>
            <person name="Witte H."/>
            <person name="Yang S.P."/>
            <person name="Wilson R.K."/>
            <person name="Sommer R.J."/>
        </authorList>
    </citation>
    <scope>NUCLEOTIDE SEQUENCE [LARGE SCALE GENOMIC DNA]</scope>
    <source>
        <strain evidence="8">PS312</strain>
    </source>
</reference>
<keyword evidence="8" id="KW-1185">Reference proteome</keyword>
<evidence type="ECO:0000256" key="1">
    <source>
        <dbReference type="ARBA" id="ARBA00004370"/>
    </source>
</evidence>
<feature type="transmembrane region" description="Helical" evidence="6">
    <location>
        <begin position="234"/>
        <end position="257"/>
    </location>
</feature>
<accession>A0A2A6C553</accession>
<dbReference type="CDD" id="cd14978">
    <property type="entry name" value="7tmA_FMRFamide_R-like"/>
    <property type="match status" value="1"/>
</dbReference>
<feature type="transmembrane region" description="Helical" evidence="6">
    <location>
        <begin position="179"/>
        <end position="200"/>
    </location>
</feature>
<dbReference type="InterPro" id="IPR007284">
    <property type="entry name" value="Ground-like_dom"/>
</dbReference>
<comment type="subcellular location">
    <subcellularLocation>
        <location evidence="1">Membrane</location>
    </subcellularLocation>
</comment>
<accession>A0A8R1UFJ4</accession>
<proteinExistence type="predicted"/>
<evidence type="ECO:0000256" key="5">
    <source>
        <dbReference type="SAM" id="MobiDB-lite"/>
    </source>
</evidence>
<evidence type="ECO:0000313" key="8">
    <source>
        <dbReference type="Proteomes" id="UP000005239"/>
    </source>
</evidence>
<feature type="transmembrane region" description="Helical" evidence="6">
    <location>
        <begin position="95"/>
        <end position="121"/>
    </location>
</feature>
<feature type="region of interest" description="Disordered" evidence="5">
    <location>
        <begin position="600"/>
        <end position="712"/>
    </location>
</feature>
<sequence length="791" mass="87421">MSSSYDSEDLMIMPIDMEATPIPVVYGIRMDDLDMLVPNATTEAAMICAMSEPYPLYRFVCIVIAGLIAIGGIGFNILLIALFANRSCATTPPTLYPSALAVLDTLMCVCYVLIMFIDALVSYLKIESLYELYYAYSIPVFTLSRFVQLAIPYMLIFATLERLLWISARRKSSRRESRYARIGVVLLICALMRVPTLWALEVLPFPECPDVFRSLTTGPSTWGEESWEWQLFDFQIMTVVQTLIPFVILVTLNAIIVHRLKSMTEVRSKKSVQKGDATLEFIQVAPFEHMYSARSSHSQVRSAILTMVAIVTSYLLCNSLQLILTVLEKSGSELLNDAENPEQSSLFHTSFGDIVSFLYTFTSAFRLFIYAICNNEIRRDLRAMLGECPADIRVMVTRVLLLSAVLGCSRASFFSPCGAPCSGGCPAIPPPCPPPVTAVCPQYPPCAGAATGAYVAPPPVQSTYGQVIYLDQYANSKVGEAVRVAPQVTYQSLPSGGSRLIVPPGSSVYALNTGAGAPYQYAAPTVVYRTAQLNTPSYQAVEQSVDEMDLKGLEAGIPLQPTAQKRAAALEAIEKLAENAGEEEEAGLIRKVRSLMGDDVISREDKEEHKREYGEMIDSDEEVEMIGEAGGEEEEEEEEELEPSTPPKKSKNEKVQKSRRSSKKARAEDEAEEVNSEENKKSRRSSKKARAEEEGAKEANGEERNNDDVDRKKCNSRRLYKIMLENMNESSASSKRTINTVAEAEFGTSIDVICSRGHFSYVFSSNLYCEASKGHVTCIAFRQAPPAVTEE</sequence>
<dbReference type="PROSITE" id="PS50262">
    <property type="entry name" value="G_PROTEIN_RECEP_F1_2"/>
    <property type="match status" value="1"/>
</dbReference>
<feature type="compositionally biased region" description="Acidic residues" evidence="5">
    <location>
        <begin position="615"/>
        <end position="642"/>
    </location>
</feature>